<dbReference type="PATRIC" id="fig|1449350.3.peg.4120"/>
<evidence type="ECO:0000313" key="11">
    <source>
        <dbReference type="Proteomes" id="UP000022447"/>
    </source>
</evidence>
<dbReference type="InterPro" id="IPR003593">
    <property type="entry name" value="AAA+_ATPase"/>
</dbReference>
<evidence type="ECO:0000256" key="7">
    <source>
        <dbReference type="SAM" id="Phobius"/>
    </source>
</evidence>
<dbReference type="SUPFAM" id="SSF52540">
    <property type="entry name" value="P-loop containing nucleoside triphosphate hydrolases"/>
    <property type="match status" value="1"/>
</dbReference>
<dbReference type="GO" id="GO:0005524">
    <property type="term" value="F:ATP binding"/>
    <property type="evidence" value="ECO:0007669"/>
    <property type="project" value="UniProtKB-KW"/>
</dbReference>
<feature type="domain" description="ABC transmembrane type-1" evidence="9">
    <location>
        <begin position="1"/>
        <end position="277"/>
    </location>
</feature>
<evidence type="ECO:0000256" key="4">
    <source>
        <dbReference type="ARBA" id="ARBA00022840"/>
    </source>
</evidence>
<evidence type="ECO:0000313" key="10">
    <source>
        <dbReference type="EMBL" id="ETX11991.1"/>
    </source>
</evidence>
<dbReference type="Gene3D" id="1.20.1560.10">
    <property type="entry name" value="ABC transporter type 1, transmembrane domain"/>
    <property type="match status" value="1"/>
</dbReference>
<keyword evidence="6 7" id="KW-0472">Membrane</keyword>
<dbReference type="InterPro" id="IPR011527">
    <property type="entry name" value="ABC1_TM_dom"/>
</dbReference>
<dbReference type="PROSITE" id="PS00211">
    <property type="entry name" value="ABC_TRANSPORTER_1"/>
    <property type="match status" value="1"/>
</dbReference>
<protein>
    <recommendedName>
        <fullName evidence="12">Type I secretion system permease/ATPase</fullName>
    </recommendedName>
</protein>
<keyword evidence="2 7" id="KW-0812">Transmembrane</keyword>
<dbReference type="STRING" id="1449350.OCH239_18745"/>
<dbReference type="Proteomes" id="UP000022447">
    <property type="component" value="Unassembled WGS sequence"/>
</dbReference>
<dbReference type="InterPro" id="IPR017871">
    <property type="entry name" value="ABC_transporter-like_CS"/>
</dbReference>
<dbReference type="GO" id="GO:0034040">
    <property type="term" value="F:ATPase-coupled lipid transmembrane transporter activity"/>
    <property type="evidence" value="ECO:0007669"/>
    <property type="project" value="TreeGrafter"/>
</dbReference>
<dbReference type="PANTHER" id="PTHR24221:SF248">
    <property type="entry name" value="ABC TRANSPORTER TRANSMEMBRANE REGION"/>
    <property type="match status" value="1"/>
</dbReference>
<dbReference type="AlphaFoldDB" id="X7E9W8"/>
<dbReference type="Pfam" id="PF00664">
    <property type="entry name" value="ABC_membrane"/>
    <property type="match status" value="1"/>
</dbReference>
<dbReference type="SMART" id="SM00382">
    <property type="entry name" value="AAA"/>
    <property type="match status" value="1"/>
</dbReference>
<keyword evidence="11" id="KW-1185">Reference proteome</keyword>
<dbReference type="Pfam" id="PF00005">
    <property type="entry name" value="ABC_tran"/>
    <property type="match status" value="1"/>
</dbReference>
<accession>X7E9W8</accession>
<dbReference type="PROSITE" id="PS50929">
    <property type="entry name" value="ABC_TM1F"/>
    <property type="match status" value="1"/>
</dbReference>
<keyword evidence="3" id="KW-0547">Nucleotide-binding</keyword>
<dbReference type="InterPro" id="IPR010128">
    <property type="entry name" value="ATPase_T1SS_PrtD-like"/>
</dbReference>
<dbReference type="Gene3D" id="3.40.50.300">
    <property type="entry name" value="P-loop containing nucleotide triphosphate hydrolases"/>
    <property type="match status" value="1"/>
</dbReference>
<organism evidence="10 11">
    <name type="scientific">Roseivivax halodurans JCM 10272</name>
    <dbReference type="NCBI Taxonomy" id="1449350"/>
    <lineage>
        <taxon>Bacteria</taxon>
        <taxon>Pseudomonadati</taxon>
        <taxon>Pseudomonadota</taxon>
        <taxon>Alphaproteobacteria</taxon>
        <taxon>Rhodobacterales</taxon>
        <taxon>Roseobacteraceae</taxon>
        <taxon>Roseivivax</taxon>
    </lineage>
</organism>
<dbReference type="NCBIfam" id="TIGR01842">
    <property type="entry name" value="type_I_sec_PrtD"/>
    <property type="match status" value="1"/>
</dbReference>
<dbReference type="GO" id="GO:0030253">
    <property type="term" value="P:protein secretion by the type I secretion system"/>
    <property type="evidence" value="ECO:0007669"/>
    <property type="project" value="InterPro"/>
</dbReference>
<feature type="domain" description="ABC transporter" evidence="8">
    <location>
        <begin position="308"/>
        <end position="541"/>
    </location>
</feature>
<name>X7E9W8_9RHOB</name>
<comment type="subcellular location">
    <subcellularLocation>
        <location evidence="1">Cell membrane</location>
        <topology evidence="1">Multi-pass membrane protein</topology>
    </subcellularLocation>
</comment>
<evidence type="ECO:0000256" key="6">
    <source>
        <dbReference type="ARBA" id="ARBA00023136"/>
    </source>
</evidence>
<dbReference type="PANTHER" id="PTHR24221">
    <property type="entry name" value="ATP-BINDING CASSETTE SUB-FAMILY B"/>
    <property type="match status" value="1"/>
</dbReference>
<comment type="caution">
    <text evidence="10">The sequence shown here is derived from an EMBL/GenBank/DDBJ whole genome shotgun (WGS) entry which is preliminary data.</text>
</comment>
<dbReference type="InterPro" id="IPR036640">
    <property type="entry name" value="ABC1_TM_sf"/>
</dbReference>
<feature type="transmembrane region" description="Helical" evidence="7">
    <location>
        <begin position="37"/>
        <end position="54"/>
    </location>
</feature>
<dbReference type="eggNOG" id="COG4618">
    <property type="taxonomic scope" value="Bacteria"/>
</dbReference>
<dbReference type="SUPFAM" id="SSF90123">
    <property type="entry name" value="ABC transporter transmembrane region"/>
    <property type="match status" value="1"/>
</dbReference>
<evidence type="ECO:0000256" key="1">
    <source>
        <dbReference type="ARBA" id="ARBA00004651"/>
    </source>
</evidence>
<dbReference type="EMBL" id="JALZ01000063">
    <property type="protein sequence ID" value="ETX11991.1"/>
    <property type="molecule type" value="Genomic_DNA"/>
</dbReference>
<keyword evidence="4" id="KW-0067">ATP-binding</keyword>
<dbReference type="InterPro" id="IPR027417">
    <property type="entry name" value="P-loop_NTPase"/>
</dbReference>
<dbReference type="GO" id="GO:0030256">
    <property type="term" value="C:type I protein secretion system complex"/>
    <property type="evidence" value="ECO:0007669"/>
    <property type="project" value="InterPro"/>
</dbReference>
<feature type="transmembrane region" description="Helical" evidence="7">
    <location>
        <begin position="122"/>
        <end position="148"/>
    </location>
</feature>
<keyword evidence="5 7" id="KW-1133">Transmembrane helix</keyword>
<reference evidence="10 11" key="1">
    <citation type="submission" date="2014-01" db="EMBL/GenBank/DDBJ databases">
        <title>Roseivivax halodurans JCM 10272 Genome Sequencing.</title>
        <authorList>
            <person name="Lai Q."/>
            <person name="Li G."/>
            <person name="Shao Z."/>
        </authorList>
    </citation>
    <scope>NUCLEOTIDE SEQUENCE [LARGE SCALE GENOMIC DNA]</scope>
    <source>
        <strain evidence="10 11">JCM 10272</strain>
    </source>
</reference>
<feature type="transmembrane region" description="Helical" evidence="7">
    <location>
        <begin position="6"/>
        <end position="25"/>
    </location>
</feature>
<gene>
    <name evidence="10" type="ORF">OCH239_18745</name>
</gene>
<evidence type="ECO:0000256" key="3">
    <source>
        <dbReference type="ARBA" id="ARBA00022741"/>
    </source>
</evidence>
<dbReference type="GO" id="GO:0016887">
    <property type="term" value="F:ATP hydrolysis activity"/>
    <property type="evidence" value="ECO:0007669"/>
    <property type="project" value="InterPro"/>
</dbReference>
<dbReference type="GO" id="GO:0140359">
    <property type="term" value="F:ABC-type transporter activity"/>
    <property type="evidence" value="ECO:0007669"/>
    <property type="project" value="InterPro"/>
</dbReference>
<evidence type="ECO:0000256" key="2">
    <source>
        <dbReference type="ARBA" id="ARBA00022692"/>
    </source>
</evidence>
<evidence type="ECO:0000256" key="5">
    <source>
        <dbReference type="ARBA" id="ARBA00022989"/>
    </source>
</evidence>
<dbReference type="OrthoDB" id="9808328at2"/>
<proteinExistence type="predicted"/>
<evidence type="ECO:0000259" key="9">
    <source>
        <dbReference type="PROSITE" id="PS50929"/>
    </source>
</evidence>
<evidence type="ECO:0008006" key="12">
    <source>
        <dbReference type="Google" id="ProtNLM"/>
    </source>
</evidence>
<dbReference type="InterPro" id="IPR039421">
    <property type="entry name" value="Type_1_exporter"/>
</dbReference>
<dbReference type="PROSITE" id="PS50893">
    <property type="entry name" value="ABC_TRANSPORTER_2"/>
    <property type="match status" value="1"/>
</dbReference>
<evidence type="ECO:0000259" key="8">
    <source>
        <dbReference type="PROSITE" id="PS50893"/>
    </source>
</evidence>
<dbReference type="GO" id="GO:0005886">
    <property type="term" value="C:plasma membrane"/>
    <property type="evidence" value="ECO:0007669"/>
    <property type="project" value="UniProtKB-SubCell"/>
</dbReference>
<sequence length="557" mass="58634">MTVGFFSMVINVLMLAAPLYMLQVYDRVLGSGRVETLIMLTLMLGGALAAMALLDTLRQSLTVRLGAWFTGALGPDMLDIGMRARLDGSSAGGQGLRDLSQIQSFVATQGMIAFFDFPWTPVFIGVIWVLHPLLGTIALAAALILLSLSIANEVATRGLLHRANASQIEGHKLAESAIDHAEVVRAMGMAGAMTTRWQARNTITQSNLTAASERSGYFTGFVKFIRLFAQSLVLGAGAWLVLRGEATPGVMIAGSILLGRALAPVDMAMAAWKNFSSARLAYGRLKLLVEAFPPEPASMELPTPRGRLTVQDLTVHGPTGAVLKRVSFDIQPGEVVAVIGPSAAGKSTLCRSIVGLARPTAGTVSLDGVRIQHWGAEALGSHIGFLPQDVGLFAGTIRENIARMADAEDAEVIEAADRAGAHEMISQLPQGYETELGERGAGLSGGQRQRVALARAVFGAPALIVLDEPNANLDQAGEAALSSAILNLKECGAALLIVGHRPSTLAQSDKILLLRAGVAQAFGPRAEVLGKLHDAKVAKIGNGRTQEVAAEDRPSPV</sequence>
<dbReference type="InterPro" id="IPR003439">
    <property type="entry name" value="ABC_transporter-like_ATP-bd"/>
</dbReference>